<comment type="caution">
    <text evidence="1">The sequence shown here is derived from an EMBL/GenBank/DDBJ whole genome shotgun (WGS) entry which is preliminary data.</text>
</comment>
<dbReference type="EMBL" id="BARS01001099">
    <property type="protein sequence ID" value="GAF85535.1"/>
    <property type="molecule type" value="Genomic_DNA"/>
</dbReference>
<organism evidence="1">
    <name type="scientific">marine sediment metagenome</name>
    <dbReference type="NCBI Taxonomy" id="412755"/>
    <lineage>
        <taxon>unclassified sequences</taxon>
        <taxon>metagenomes</taxon>
        <taxon>ecological metagenomes</taxon>
    </lineage>
</organism>
<feature type="non-terminal residue" evidence="1">
    <location>
        <position position="1"/>
    </location>
</feature>
<gene>
    <name evidence="1" type="ORF">S01H1_02311</name>
</gene>
<accession>X0UAN3</accession>
<dbReference type="AlphaFoldDB" id="X0UAN3"/>
<reference evidence="1" key="1">
    <citation type="journal article" date="2014" name="Front. Microbiol.">
        <title>High frequency of phylogenetically diverse reductive dehalogenase-homologous genes in deep subseafloor sedimentary metagenomes.</title>
        <authorList>
            <person name="Kawai M."/>
            <person name="Futagami T."/>
            <person name="Toyoda A."/>
            <person name="Takaki Y."/>
            <person name="Nishi S."/>
            <person name="Hori S."/>
            <person name="Arai W."/>
            <person name="Tsubouchi T."/>
            <person name="Morono Y."/>
            <person name="Uchiyama I."/>
            <person name="Ito T."/>
            <person name="Fujiyama A."/>
            <person name="Inagaki F."/>
            <person name="Takami H."/>
        </authorList>
    </citation>
    <scope>NUCLEOTIDE SEQUENCE</scope>
    <source>
        <strain evidence="1">Expedition CK06-06</strain>
    </source>
</reference>
<evidence type="ECO:0000313" key="1">
    <source>
        <dbReference type="EMBL" id="GAF85535.1"/>
    </source>
</evidence>
<name>X0UAN3_9ZZZZ</name>
<sequence length="190" mass="21004">AVPAADASQLVRLTICFGQKSPRDLVRIWGRVVDEQLRLDPSSAVLSSQAALAGIDTFCFERAEELATAPTVRDLKRVARVDFTVSEVASDVFHVVANAARARIQGWENRGIVKHIGDIPAARGRPHHHYAVVDVRVARAMFPDWPLEQFFTAKTMLCPNCESWLLRDFDTAGDHEETCVECGIPLVPGE</sequence>
<proteinExistence type="predicted"/>
<protein>
    <submittedName>
        <fullName evidence="1">Uncharacterized protein</fullName>
    </submittedName>
</protein>